<feature type="domain" description="SH3b" evidence="2">
    <location>
        <begin position="119"/>
        <end position="167"/>
    </location>
</feature>
<keyword evidence="1" id="KW-0812">Transmembrane</keyword>
<evidence type="ECO:0000259" key="2">
    <source>
        <dbReference type="Pfam" id="PF08239"/>
    </source>
</evidence>
<evidence type="ECO:0000313" key="3">
    <source>
        <dbReference type="EMBL" id="GAI37883.1"/>
    </source>
</evidence>
<gene>
    <name evidence="3" type="ORF">S06H3_51634</name>
</gene>
<feature type="transmembrane region" description="Helical" evidence="1">
    <location>
        <begin position="22"/>
        <end position="40"/>
    </location>
</feature>
<name>X1N2S3_9ZZZZ</name>
<dbReference type="InterPro" id="IPR003646">
    <property type="entry name" value="SH3-like_bac-type"/>
</dbReference>
<dbReference type="AlphaFoldDB" id="X1N2S3"/>
<accession>X1N2S3</accession>
<reference evidence="3" key="1">
    <citation type="journal article" date="2014" name="Front. Microbiol.">
        <title>High frequency of phylogenetically diverse reductive dehalogenase-homologous genes in deep subseafloor sedimentary metagenomes.</title>
        <authorList>
            <person name="Kawai M."/>
            <person name="Futagami T."/>
            <person name="Toyoda A."/>
            <person name="Takaki Y."/>
            <person name="Nishi S."/>
            <person name="Hori S."/>
            <person name="Arai W."/>
            <person name="Tsubouchi T."/>
            <person name="Morono Y."/>
            <person name="Uchiyama I."/>
            <person name="Ito T."/>
            <person name="Fujiyama A."/>
            <person name="Inagaki F."/>
            <person name="Takami H."/>
        </authorList>
    </citation>
    <scope>NUCLEOTIDE SEQUENCE</scope>
    <source>
        <strain evidence="3">Expedition CK06-06</strain>
    </source>
</reference>
<dbReference type="Pfam" id="PF08239">
    <property type="entry name" value="SH3_3"/>
    <property type="match status" value="1"/>
</dbReference>
<keyword evidence="1" id="KW-0472">Membrane</keyword>
<dbReference type="EMBL" id="BARV01032778">
    <property type="protein sequence ID" value="GAI37883.1"/>
    <property type="molecule type" value="Genomic_DNA"/>
</dbReference>
<sequence>MEEQQQTQTQEPKKVKPIWKKWWFWVITIFIFFVVISIEWSGRDVEKQVEEGITVEKEIVEEPIEEPTEEEIAEEIVDKKPVEEGITVEKETSERFTVLSGIERDPESDAYGELVVSEINLWENPGPDRGKVVGKVKHNTKVQILDEKETDQLYYLVKSNDLIGWVSELFFTP</sequence>
<keyword evidence="1" id="KW-1133">Transmembrane helix</keyword>
<proteinExistence type="predicted"/>
<dbReference type="Gene3D" id="2.30.30.40">
    <property type="entry name" value="SH3 Domains"/>
    <property type="match status" value="1"/>
</dbReference>
<comment type="caution">
    <text evidence="3">The sequence shown here is derived from an EMBL/GenBank/DDBJ whole genome shotgun (WGS) entry which is preliminary data.</text>
</comment>
<evidence type="ECO:0000256" key="1">
    <source>
        <dbReference type="SAM" id="Phobius"/>
    </source>
</evidence>
<protein>
    <recommendedName>
        <fullName evidence="2">SH3b domain-containing protein</fullName>
    </recommendedName>
</protein>
<organism evidence="3">
    <name type="scientific">marine sediment metagenome</name>
    <dbReference type="NCBI Taxonomy" id="412755"/>
    <lineage>
        <taxon>unclassified sequences</taxon>
        <taxon>metagenomes</taxon>
        <taxon>ecological metagenomes</taxon>
    </lineage>
</organism>